<name>A0A101ERZ4_9THEM</name>
<comment type="caution">
    <text evidence="6">The sequence shown here is derived from an EMBL/GenBank/DDBJ whole genome shotgun (WGS) entry which is preliminary data.</text>
</comment>
<gene>
    <name evidence="6" type="ORF">XD57_0152</name>
</gene>
<keyword evidence="1" id="KW-0597">Phosphoprotein</keyword>
<proteinExistence type="predicted"/>
<evidence type="ECO:0000256" key="5">
    <source>
        <dbReference type="ARBA" id="ARBA00022801"/>
    </source>
</evidence>
<evidence type="ECO:0000313" key="7">
    <source>
        <dbReference type="Proteomes" id="UP000058636"/>
    </source>
</evidence>
<dbReference type="Pfam" id="PF01934">
    <property type="entry name" value="HepT-like"/>
    <property type="match status" value="1"/>
</dbReference>
<dbReference type="AlphaFoldDB" id="A0A101ERZ4"/>
<keyword evidence="3" id="KW-0540">Nuclease</keyword>
<evidence type="ECO:0000256" key="2">
    <source>
        <dbReference type="ARBA" id="ARBA00022649"/>
    </source>
</evidence>
<keyword evidence="2" id="KW-1277">Toxin-antitoxin system</keyword>
<dbReference type="GO" id="GO:0004540">
    <property type="term" value="F:RNA nuclease activity"/>
    <property type="evidence" value="ECO:0007669"/>
    <property type="project" value="InterPro"/>
</dbReference>
<dbReference type="InterPro" id="IPR008201">
    <property type="entry name" value="HepT-like"/>
</dbReference>
<accession>A0A101ERZ4</accession>
<dbReference type="PATRIC" id="fig|93930.3.peg.703"/>
<sequence length="117" mass="13845">MKRKSSLYIKDILEAMARIEEFTQGMSYEDFIQDDKTSSAVVRKLEIIGEAVKQLPKEVRDRFEEIPWNSLAKTRDKIIHFYHGVDHEIIWKIIKEELPSLKSSFEKIYVELLEGKE</sequence>
<organism evidence="6 7">
    <name type="scientific">Thermotoga petrophila</name>
    <dbReference type="NCBI Taxonomy" id="93929"/>
    <lineage>
        <taxon>Bacteria</taxon>
        <taxon>Thermotogati</taxon>
        <taxon>Thermotogota</taxon>
        <taxon>Thermotogae</taxon>
        <taxon>Thermotogales</taxon>
        <taxon>Thermotogaceae</taxon>
        <taxon>Thermotoga</taxon>
    </lineage>
</organism>
<protein>
    <recommendedName>
        <fullName evidence="8">DUF86 domain-containing protein</fullName>
    </recommendedName>
</protein>
<evidence type="ECO:0000256" key="3">
    <source>
        <dbReference type="ARBA" id="ARBA00022722"/>
    </source>
</evidence>
<dbReference type="EMBL" id="LGFG01000005">
    <property type="protein sequence ID" value="KUK23761.1"/>
    <property type="molecule type" value="Genomic_DNA"/>
</dbReference>
<evidence type="ECO:0000256" key="1">
    <source>
        <dbReference type="ARBA" id="ARBA00022553"/>
    </source>
</evidence>
<keyword evidence="5" id="KW-0378">Hydrolase</keyword>
<dbReference type="GO" id="GO:0110001">
    <property type="term" value="C:toxin-antitoxin complex"/>
    <property type="evidence" value="ECO:0007669"/>
    <property type="project" value="InterPro"/>
</dbReference>
<keyword evidence="4" id="KW-0547">Nucleotide-binding</keyword>
<reference evidence="6 7" key="1">
    <citation type="journal article" date="2015" name="MBio">
        <title>Genome-Resolved Metagenomic Analysis Reveals Roles for Candidate Phyla and Other Microbial Community Members in Biogeochemical Transformations in Oil Reservoirs.</title>
        <authorList>
            <person name="Hu P."/>
            <person name="Tom L."/>
            <person name="Singh A."/>
            <person name="Thomas B.C."/>
            <person name="Baker B.J."/>
            <person name="Piceno Y.M."/>
            <person name="Andersen G.L."/>
            <person name="Banfield J.F."/>
        </authorList>
    </citation>
    <scope>NUCLEOTIDE SEQUENCE [LARGE SCALE GENOMIC DNA]</scope>
    <source>
        <strain evidence="6">46_26</strain>
    </source>
</reference>
<dbReference type="GO" id="GO:0000166">
    <property type="term" value="F:nucleotide binding"/>
    <property type="evidence" value="ECO:0007669"/>
    <property type="project" value="UniProtKB-KW"/>
</dbReference>
<evidence type="ECO:0000313" key="6">
    <source>
        <dbReference type="EMBL" id="KUK23761.1"/>
    </source>
</evidence>
<dbReference type="InterPro" id="IPR051813">
    <property type="entry name" value="HepT_RNase_toxin"/>
</dbReference>
<evidence type="ECO:0000256" key="4">
    <source>
        <dbReference type="ARBA" id="ARBA00022741"/>
    </source>
</evidence>
<dbReference type="Proteomes" id="UP000058636">
    <property type="component" value="Unassembled WGS sequence"/>
</dbReference>
<dbReference type="PANTHER" id="PTHR34139">
    <property type="entry name" value="UPF0331 PROTEIN MJ0127"/>
    <property type="match status" value="1"/>
</dbReference>
<dbReference type="PANTHER" id="PTHR34139:SF1">
    <property type="entry name" value="RNASE MJ1380-RELATED"/>
    <property type="match status" value="1"/>
</dbReference>
<evidence type="ECO:0008006" key="8">
    <source>
        <dbReference type="Google" id="ProtNLM"/>
    </source>
</evidence>
<dbReference type="GO" id="GO:0016787">
    <property type="term" value="F:hydrolase activity"/>
    <property type="evidence" value="ECO:0007669"/>
    <property type="project" value="UniProtKB-KW"/>
</dbReference>